<dbReference type="Proteomes" id="UP001620460">
    <property type="component" value="Unassembled WGS sequence"/>
</dbReference>
<evidence type="ECO:0000259" key="2">
    <source>
        <dbReference type="Pfam" id="PF04471"/>
    </source>
</evidence>
<reference evidence="3 4" key="1">
    <citation type="submission" date="2020-10" db="EMBL/GenBank/DDBJ databases">
        <title>Phylogeny of dyella-like bacteria.</title>
        <authorList>
            <person name="Fu J."/>
        </authorList>
    </citation>
    <scope>NUCLEOTIDE SEQUENCE [LARGE SCALE GENOMIC DNA]</scope>
    <source>
        <strain evidence="3 4">Gsoil3046</strain>
    </source>
</reference>
<keyword evidence="1" id="KW-0812">Transmembrane</keyword>
<dbReference type="InterPro" id="IPR052906">
    <property type="entry name" value="Type_IV_Methyl-Rstrct_Enzyme"/>
</dbReference>
<dbReference type="Pfam" id="PF04471">
    <property type="entry name" value="Mrr_cat"/>
    <property type="match status" value="1"/>
</dbReference>
<evidence type="ECO:0000313" key="3">
    <source>
        <dbReference type="EMBL" id="MFK2905553.1"/>
    </source>
</evidence>
<dbReference type="InterPro" id="IPR011856">
    <property type="entry name" value="tRNA_endonuc-like_dom_sf"/>
</dbReference>
<keyword evidence="3" id="KW-0540">Nuclease</keyword>
<feature type="domain" description="Restriction endonuclease type IV Mrr" evidence="2">
    <location>
        <begin position="97"/>
        <end position="206"/>
    </location>
</feature>
<dbReference type="PANTHER" id="PTHR30015">
    <property type="entry name" value="MRR RESTRICTION SYSTEM PROTEIN"/>
    <property type="match status" value="1"/>
</dbReference>
<dbReference type="InterPro" id="IPR007560">
    <property type="entry name" value="Restrct_endonuc_IV_Mrr"/>
</dbReference>
<feature type="transmembrane region" description="Helical" evidence="1">
    <location>
        <begin position="59"/>
        <end position="79"/>
    </location>
</feature>
<feature type="transmembrane region" description="Helical" evidence="1">
    <location>
        <begin position="21"/>
        <end position="39"/>
    </location>
</feature>
<dbReference type="RefSeq" id="WP_404635067.1">
    <property type="nucleotide sequence ID" value="NZ_JADIKM010000005.1"/>
</dbReference>
<keyword evidence="1" id="KW-1133">Transmembrane helix</keyword>
<name>A0ABW8JWL5_9GAMM</name>
<protein>
    <submittedName>
        <fullName evidence="3">Restriction endonuclease</fullName>
    </submittedName>
</protein>
<comment type="caution">
    <text evidence="3">The sequence shown here is derived from an EMBL/GenBank/DDBJ whole genome shotgun (WGS) entry which is preliminary data.</text>
</comment>
<dbReference type="GO" id="GO:0004519">
    <property type="term" value="F:endonuclease activity"/>
    <property type="evidence" value="ECO:0007669"/>
    <property type="project" value="UniProtKB-KW"/>
</dbReference>
<evidence type="ECO:0000313" key="4">
    <source>
        <dbReference type="Proteomes" id="UP001620460"/>
    </source>
</evidence>
<evidence type="ECO:0000256" key="1">
    <source>
        <dbReference type="SAM" id="Phobius"/>
    </source>
</evidence>
<dbReference type="PANTHER" id="PTHR30015:SF7">
    <property type="entry name" value="TYPE IV METHYL-DIRECTED RESTRICTION ENZYME ECOKMRR"/>
    <property type="match status" value="1"/>
</dbReference>
<dbReference type="Gene3D" id="3.40.1350.10">
    <property type="match status" value="1"/>
</dbReference>
<keyword evidence="3" id="KW-0255">Endonuclease</keyword>
<keyword evidence="3" id="KW-0378">Hydrolase</keyword>
<gene>
    <name evidence="3" type="ORF">ISP17_16455</name>
</gene>
<keyword evidence="1" id="KW-0472">Membrane</keyword>
<dbReference type="SUPFAM" id="SSF52980">
    <property type="entry name" value="Restriction endonuclease-like"/>
    <property type="match status" value="1"/>
</dbReference>
<proteinExistence type="predicted"/>
<organism evidence="3 4">
    <name type="scientific">Dyella ginsengisoli</name>
    <dbReference type="NCBI Taxonomy" id="363848"/>
    <lineage>
        <taxon>Bacteria</taxon>
        <taxon>Pseudomonadati</taxon>
        <taxon>Pseudomonadota</taxon>
        <taxon>Gammaproteobacteria</taxon>
        <taxon>Lysobacterales</taxon>
        <taxon>Rhodanobacteraceae</taxon>
        <taxon>Dyella</taxon>
    </lineage>
</organism>
<dbReference type="EMBL" id="JADIKM010000005">
    <property type="protein sequence ID" value="MFK2905553.1"/>
    <property type="molecule type" value="Genomic_DNA"/>
</dbReference>
<dbReference type="InterPro" id="IPR011335">
    <property type="entry name" value="Restrct_endonuc-II-like"/>
</dbReference>
<keyword evidence="4" id="KW-1185">Reference proteome</keyword>
<accession>A0ABW8JWL5</accession>
<feature type="transmembrane region" description="Helical" evidence="1">
    <location>
        <begin position="221"/>
        <end position="242"/>
    </location>
</feature>
<sequence>MAKRNQSGIELVASMPWPAGIALGFIAYLAVRYGISWYFTASHNPYLSGLGEASAKGIYTPIGWMLLGGCWIAATASFFGQAKRRVLLDTQTGLDSLRRMSWKDFEMLAGEAFRRQGYVVTENGLGGADGGVDLILRKDGRTTLVQCKQWRSQRISVSVVREMYGVLTHERADAVKIVALGDYTLDARRFVQGKPIELIDGSALIATVHSVQRPKMQRPRFVDTPHALIGAMAVGLLVIVVLNHATRPTPSPANIYPTQAAAPAPATPPRYLPTTARVQAAPVHDYGHTPQTDAELRDWKRRNAEAMKILEKTTKEVP</sequence>